<proteinExistence type="predicted"/>
<dbReference type="RefSeq" id="WP_327788408.1">
    <property type="nucleotide sequence ID" value="NZ_JARGEQ010000051.1"/>
</dbReference>
<keyword evidence="2" id="KW-1185">Reference proteome</keyword>
<accession>A0AAP3V1H1</accession>
<dbReference type="Proteomes" id="UP001301140">
    <property type="component" value="Unassembled WGS sequence"/>
</dbReference>
<name>A0AAP3V1H1_9PROT</name>
<sequence>MRNPMMSFWLSAANSWASAGRAFWVAEMQRQQAATLKEMTRQAIRLWEAALQPGVGRGPR</sequence>
<evidence type="ECO:0008006" key="3">
    <source>
        <dbReference type="Google" id="ProtNLM"/>
    </source>
</evidence>
<dbReference type="EMBL" id="JARGEQ010000051">
    <property type="protein sequence ID" value="MDF1585994.1"/>
    <property type="molecule type" value="Genomic_DNA"/>
</dbReference>
<comment type="caution">
    <text evidence="1">The sequence shown here is derived from an EMBL/GenBank/DDBJ whole genome shotgun (WGS) entry which is preliminary data.</text>
</comment>
<protein>
    <recommendedName>
        <fullName evidence="3">Phasin family protein</fullName>
    </recommendedName>
</protein>
<evidence type="ECO:0000313" key="1">
    <source>
        <dbReference type="EMBL" id="MDF1585994.1"/>
    </source>
</evidence>
<gene>
    <name evidence="1" type="ORF">PZ740_06310</name>
</gene>
<reference evidence="1 2" key="1">
    <citation type="submission" date="2023-03" db="EMBL/GenBank/DDBJ databases">
        <title>YIM 152171 draft genome.</title>
        <authorList>
            <person name="Yang Z."/>
        </authorList>
    </citation>
    <scope>NUCLEOTIDE SEQUENCE [LARGE SCALE GENOMIC DNA]</scope>
    <source>
        <strain evidence="1 2">YIM 152171</strain>
    </source>
</reference>
<dbReference type="AlphaFoldDB" id="A0AAP3V1H1"/>
<organism evidence="1 2">
    <name type="scientific">Marinimicrococcus flavescens</name>
    <dbReference type="NCBI Taxonomy" id="3031815"/>
    <lineage>
        <taxon>Bacteria</taxon>
        <taxon>Pseudomonadati</taxon>
        <taxon>Pseudomonadota</taxon>
        <taxon>Alphaproteobacteria</taxon>
        <taxon>Geminicoccales</taxon>
        <taxon>Geminicoccaceae</taxon>
        <taxon>Marinimicrococcus</taxon>
    </lineage>
</organism>
<evidence type="ECO:0000313" key="2">
    <source>
        <dbReference type="Proteomes" id="UP001301140"/>
    </source>
</evidence>